<evidence type="ECO:0000256" key="1">
    <source>
        <dbReference type="SAM" id="Phobius"/>
    </source>
</evidence>
<keyword evidence="1" id="KW-1133">Transmembrane helix</keyword>
<feature type="transmembrane region" description="Helical" evidence="1">
    <location>
        <begin position="12"/>
        <end position="30"/>
    </location>
</feature>
<protein>
    <submittedName>
        <fullName evidence="2">ATPase subunit 8</fullName>
    </submittedName>
</protein>
<name>A0A8T9ZXP1_9HEMI</name>
<dbReference type="EMBL" id="MW619676">
    <property type="protein sequence ID" value="UPL65692.1"/>
    <property type="molecule type" value="Genomic_DNA"/>
</dbReference>
<proteinExistence type="predicted"/>
<organism evidence="2">
    <name type="scientific">Sinodasynus sp</name>
    <dbReference type="NCBI Taxonomy" id="2931305"/>
    <lineage>
        <taxon>Eukaryota</taxon>
        <taxon>Metazoa</taxon>
        <taxon>Ecdysozoa</taxon>
        <taxon>Arthropoda</taxon>
        <taxon>Hexapoda</taxon>
        <taxon>Insecta</taxon>
        <taxon>Pterygota</taxon>
        <taxon>Neoptera</taxon>
        <taxon>Paraneoptera</taxon>
        <taxon>Hemiptera</taxon>
        <taxon>Heteroptera</taxon>
        <taxon>Panheteroptera</taxon>
        <taxon>Pentatomomorpha</taxon>
        <taxon>Coreoidea</taxon>
        <taxon>Coreidae</taxon>
        <taxon>Coreinae</taxon>
        <taxon>Sinodasynus</taxon>
    </lineage>
</organism>
<sequence length="53" mass="6696">MPQMSPLWWETLFIMFIILFMMINMILFFNKPQSPKQNKMHKNNMINQFKWTW</sequence>
<reference evidence="2" key="1">
    <citation type="journal article" date="2022" name="Cladistics">
        <title>Diversification of the phytophagous lineages of true bugs (Insecta: Hemiptera: Heteroptera) shortly after that of the flowering plants.</title>
        <authorList>
            <person name="Ye F."/>
            <person name="Kment P."/>
            <person name="Redei D."/>
            <person name="Luo J.Y."/>
            <person name="Wang Y.H."/>
            <person name="Kuechler S.M."/>
            <person name="Zhang W.W."/>
            <person name="Chen P.P."/>
            <person name="Wu H.Y."/>
            <person name="Wu Y.Z."/>
            <person name="Sun X.Y."/>
            <person name="Ding L."/>
            <person name="Wang Y.R."/>
            <person name="Xie Q."/>
        </authorList>
    </citation>
    <scope>NUCLEOTIDE SEQUENCE</scope>
</reference>
<accession>A0A8T9ZXP1</accession>
<geneLocation type="mitochondrion" evidence="2"/>
<keyword evidence="1" id="KW-0812">Transmembrane</keyword>
<keyword evidence="1" id="KW-0472">Membrane</keyword>
<keyword evidence="2" id="KW-0496">Mitochondrion</keyword>
<evidence type="ECO:0000313" key="2">
    <source>
        <dbReference type="EMBL" id="UPL65692.1"/>
    </source>
</evidence>
<dbReference type="AlphaFoldDB" id="A0A8T9ZXP1"/>